<protein>
    <submittedName>
        <fullName evidence="2">Uncharacterized protein</fullName>
    </submittedName>
</protein>
<feature type="region of interest" description="Disordered" evidence="1">
    <location>
        <begin position="85"/>
        <end position="108"/>
    </location>
</feature>
<keyword evidence="3" id="KW-1185">Reference proteome</keyword>
<dbReference type="Proteomes" id="UP001259832">
    <property type="component" value="Unassembled WGS sequence"/>
</dbReference>
<proteinExistence type="predicted"/>
<accession>A0AAD9GSM1</accession>
<reference evidence="2" key="1">
    <citation type="submission" date="2023-08" db="EMBL/GenBank/DDBJ databases">
        <title>Reference Genome Resource for the Citrus Pathogen Phytophthora citrophthora.</title>
        <authorList>
            <person name="Moller H."/>
            <person name="Coetzee B."/>
            <person name="Rose L.J."/>
            <person name="Van Niekerk J.M."/>
        </authorList>
    </citation>
    <scope>NUCLEOTIDE SEQUENCE</scope>
    <source>
        <strain evidence="2">STE-U-9442</strain>
    </source>
</reference>
<evidence type="ECO:0000313" key="2">
    <source>
        <dbReference type="EMBL" id="KAK1943932.1"/>
    </source>
</evidence>
<dbReference type="EMBL" id="JASMQC010000007">
    <property type="protein sequence ID" value="KAK1943932.1"/>
    <property type="molecule type" value="Genomic_DNA"/>
</dbReference>
<feature type="compositionally biased region" description="Polar residues" evidence="1">
    <location>
        <begin position="87"/>
        <end position="99"/>
    </location>
</feature>
<evidence type="ECO:0000313" key="3">
    <source>
        <dbReference type="Proteomes" id="UP001259832"/>
    </source>
</evidence>
<evidence type="ECO:0000256" key="1">
    <source>
        <dbReference type="SAM" id="MobiDB-lite"/>
    </source>
</evidence>
<organism evidence="2 3">
    <name type="scientific">Phytophthora citrophthora</name>
    <dbReference type="NCBI Taxonomy" id="4793"/>
    <lineage>
        <taxon>Eukaryota</taxon>
        <taxon>Sar</taxon>
        <taxon>Stramenopiles</taxon>
        <taxon>Oomycota</taxon>
        <taxon>Peronosporomycetes</taxon>
        <taxon>Peronosporales</taxon>
        <taxon>Peronosporaceae</taxon>
        <taxon>Phytophthora</taxon>
    </lineage>
</organism>
<dbReference type="AlphaFoldDB" id="A0AAD9GSM1"/>
<comment type="caution">
    <text evidence="2">The sequence shown here is derived from an EMBL/GenBank/DDBJ whole genome shotgun (WGS) entry which is preliminary data.</text>
</comment>
<name>A0AAD9GSM1_9STRA</name>
<gene>
    <name evidence="2" type="ORF">P3T76_005328</name>
</gene>
<sequence length="108" mass="12709">MRVFPSMETPSMAPMWRKMREIRAMVTKQSKKDMQQRFSASTWRKSSAQDAAKRFSSATSYLSAVSVKPHLDKWKTNRKYQMKSRLSRNQMKSSTNNEEQVWPWVGTV</sequence>